<dbReference type="GeneID" id="81469754"/>
<comment type="similarity">
    <text evidence="1">Belongs to the YciI family.</text>
</comment>
<evidence type="ECO:0000256" key="1">
    <source>
        <dbReference type="ARBA" id="ARBA00007689"/>
    </source>
</evidence>
<protein>
    <submittedName>
        <fullName evidence="3">YciI family protein</fullName>
    </submittedName>
</protein>
<accession>A0A7G9TDU2</accession>
<dbReference type="Proteomes" id="UP000515838">
    <property type="component" value="Chromosome"/>
</dbReference>
<feature type="domain" description="YCII-related" evidence="2">
    <location>
        <begin position="1"/>
        <end position="115"/>
    </location>
</feature>
<dbReference type="SUPFAM" id="SSF54909">
    <property type="entry name" value="Dimeric alpha+beta barrel"/>
    <property type="match status" value="1"/>
</dbReference>
<organism evidence="3 4">
    <name type="scientific">Pseudoxanthomonas mexicana</name>
    <dbReference type="NCBI Taxonomy" id="128785"/>
    <lineage>
        <taxon>Bacteria</taxon>
        <taxon>Pseudomonadati</taxon>
        <taxon>Pseudomonadota</taxon>
        <taxon>Gammaproteobacteria</taxon>
        <taxon>Lysobacterales</taxon>
        <taxon>Lysobacteraceae</taxon>
        <taxon>Pseudoxanthomonas</taxon>
    </lineage>
</organism>
<name>A0A7G9TDU2_PSEMX</name>
<evidence type="ECO:0000313" key="4">
    <source>
        <dbReference type="Proteomes" id="UP000515838"/>
    </source>
</evidence>
<dbReference type="Pfam" id="PF03795">
    <property type="entry name" value="YCII"/>
    <property type="match status" value="1"/>
</dbReference>
<dbReference type="EMBL" id="CP060731">
    <property type="protein sequence ID" value="QNN78267.1"/>
    <property type="molecule type" value="Genomic_DNA"/>
</dbReference>
<dbReference type="PANTHER" id="PTHR35174">
    <property type="entry name" value="BLL7171 PROTEIN-RELATED"/>
    <property type="match status" value="1"/>
</dbReference>
<dbReference type="InterPro" id="IPR005545">
    <property type="entry name" value="YCII"/>
</dbReference>
<dbReference type="RefSeq" id="WP_187573690.1">
    <property type="nucleotide sequence ID" value="NZ_CP060731.1"/>
</dbReference>
<sequence>MKFLLLIYTDDTLLEALPAGAFDQMMHGCITHADELKAQGTLLESQQLEHGSTARTVRVRDGKTQVVDGPFAETKEILGGYNLIEADSLDEAVKIAQEFPWIGTGSIEVRPVRDFDAVRRRVGA</sequence>
<dbReference type="PANTHER" id="PTHR35174:SF3">
    <property type="entry name" value="BLL7171 PROTEIN"/>
    <property type="match status" value="1"/>
</dbReference>
<reference evidence="3 4" key="1">
    <citation type="submission" date="2020-08" db="EMBL/GenBank/DDBJ databases">
        <title>Streptomycin Non-resistant strain, P. mexicana.</title>
        <authorList>
            <person name="Ganesh-Kumar S."/>
            <person name="Zhe T."/>
            <person name="Yu Z."/>
            <person name="Min Y."/>
        </authorList>
    </citation>
    <scope>NUCLEOTIDE SEQUENCE [LARGE SCALE GENOMIC DNA]</scope>
    <source>
        <strain evidence="3 4">GTZY2</strain>
    </source>
</reference>
<dbReference type="InterPro" id="IPR011008">
    <property type="entry name" value="Dimeric_a/b-barrel"/>
</dbReference>
<proteinExistence type="inferred from homology"/>
<gene>
    <name evidence="3" type="ORF">IAE60_02175</name>
</gene>
<dbReference type="Gene3D" id="3.30.70.1060">
    <property type="entry name" value="Dimeric alpha+beta barrel"/>
    <property type="match status" value="1"/>
</dbReference>
<dbReference type="AlphaFoldDB" id="A0A7G9TDU2"/>
<evidence type="ECO:0000259" key="2">
    <source>
        <dbReference type="Pfam" id="PF03795"/>
    </source>
</evidence>
<evidence type="ECO:0000313" key="3">
    <source>
        <dbReference type="EMBL" id="QNN78267.1"/>
    </source>
</evidence>